<organism evidence="2 3">
    <name type="scientific">Halobacillus alkaliphilus</name>
    <dbReference type="NCBI Taxonomy" id="396056"/>
    <lineage>
        <taxon>Bacteria</taxon>
        <taxon>Bacillati</taxon>
        <taxon>Bacillota</taxon>
        <taxon>Bacilli</taxon>
        <taxon>Bacillales</taxon>
        <taxon>Bacillaceae</taxon>
        <taxon>Halobacillus</taxon>
    </lineage>
</organism>
<feature type="transmembrane region" description="Helical" evidence="1">
    <location>
        <begin position="14"/>
        <end position="35"/>
    </location>
</feature>
<gene>
    <name evidence="2" type="ORF">SAMN05216353_10759</name>
</gene>
<keyword evidence="1" id="KW-1133">Transmembrane helix</keyword>
<keyword evidence="1" id="KW-0812">Transmembrane</keyword>
<dbReference type="AlphaFoldDB" id="A0A1I2L267"/>
<evidence type="ECO:0000313" key="2">
    <source>
        <dbReference type="EMBL" id="SFF73295.1"/>
    </source>
</evidence>
<reference evidence="3" key="1">
    <citation type="submission" date="2016-10" db="EMBL/GenBank/DDBJ databases">
        <authorList>
            <person name="Varghese N."/>
            <person name="Submissions S."/>
        </authorList>
    </citation>
    <scope>NUCLEOTIDE SEQUENCE [LARGE SCALE GENOMIC DNA]</scope>
    <source>
        <strain evidence="3">FP5</strain>
    </source>
</reference>
<dbReference type="EMBL" id="FOOG01000007">
    <property type="protein sequence ID" value="SFF73295.1"/>
    <property type="molecule type" value="Genomic_DNA"/>
</dbReference>
<keyword evidence="3" id="KW-1185">Reference proteome</keyword>
<keyword evidence="1" id="KW-0472">Membrane</keyword>
<evidence type="ECO:0000313" key="3">
    <source>
        <dbReference type="Proteomes" id="UP000198897"/>
    </source>
</evidence>
<name>A0A1I2L267_9BACI</name>
<evidence type="ECO:0000256" key="1">
    <source>
        <dbReference type="SAM" id="Phobius"/>
    </source>
</evidence>
<dbReference type="Proteomes" id="UP000198897">
    <property type="component" value="Unassembled WGS sequence"/>
</dbReference>
<proteinExistence type="predicted"/>
<sequence>MHTFTLDIKSESKYLLYMMSIIGISAVLGTSVSFFS</sequence>
<protein>
    <submittedName>
        <fullName evidence="2">Uncharacterized protein</fullName>
    </submittedName>
</protein>
<accession>A0A1I2L267</accession>